<feature type="coiled-coil region" evidence="1">
    <location>
        <begin position="597"/>
        <end position="628"/>
    </location>
</feature>
<dbReference type="InterPro" id="IPR016197">
    <property type="entry name" value="Chromo-like_dom_sf"/>
</dbReference>
<gene>
    <name evidence="5" type="ORF">CCAM_LOCUS6228</name>
</gene>
<sequence>MQQDLETRFSRLEATILSNRSILGPPPGGHGSASGSGGEAGTGGRTPGYTPKPKLESPKCDGKDPVRWLYKAEEYFKFYDTPPDDRLKCVALMLEGPAADWFRWRMNAGLIDDWHDFIRKFKLRFDPLHFVDYIGQLAKLRQTTGVMEYQTEFERILQHVTGASEETLISLFHAGLKQHLQHEICLLKPTSLSDSFALAHELEAKHAALVTSVSQRQLLWNRSGSGGIRALPSTLGVPSGLGKPAPESTPATGPIKRLSRAEKLEKDAKGLCYNCDQKWSRDHKCGRFFILMGDEEDDQPLVEVPDETVVAADISSLHSLMGVSSPRSLRLQGRVGKHEVQVLIDGRSTHNFVHPDLVSKAQLPVSAMPPFRVYVGNGDYLLCDKQCVGVDLELQGTVFTVDLFVLFVHGHDLVLGVQWLQQLGRVTHDYAALTMEFLWQEKPVRLQGGSPELRRVSLNSLHALRTSAKVTEWFELQFLGEIGQLNTLDSVPGTPSSSPTTVCPTAIEQNPSARAIPQNLTSAAYTKSMPEVAYSHLILCEMAYSIISIVYALEQIHPYGKSLFVSIMTLLWRDMGPPSFLPYTPGESSLPSIDSLLTERTELLRTLRSNLERAQQRMREMANKKRRELSFAVGDWVLLKLQPYRQVSVHRRSSHKLSRRYYGPFEVAARIGETAYRLVLPDHARIHPVFHVSLLKPYKGPRTPAAVATLPSDYVDGRPVSQPLRVLDYRTILVDGGLEQQALVEWTEGGVTEATWESVDELRRCYPLLHLADKVVVQPGGML</sequence>
<feature type="region of interest" description="Disordered" evidence="2">
    <location>
        <begin position="18"/>
        <end position="61"/>
    </location>
</feature>
<evidence type="ECO:0000256" key="1">
    <source>
        <dbReference type="SAM" id="Coils"/>
    </source>
</evidence>
<dbReference type="CDD" id="cd00303">
    <property type="entry name" value="retropepsin_like"/>
    <property type="match status" value="1"/>
</dbReference>
<dbReference type="OrthoDB" id="1749531at2759"/>
<evidence type="ECO:0000259" key="3">
    <source>
        <dbReference type="Pfam" id="PF03732"/>
    </source>
</evidence>
<dbReference type="InterPro" id="IPR032567">
    <property type="entry name" value="RTL1-rel"/>
</dbReference>
<dbReference type="Gene3D" id="2.40.70.10">
    <property type="entry name" value="Acid Proteases"/>
    <property type="match status" value="1"/>
</dbReference>
<evidence type="ECO:0000313" key="6">
    <source>
        <dbReference type="Proteomes" id="UP000595140"/>
    </source>
</evidence>
<proteinExistence type="predicted"/>
<dbReference type="AlphaFoldDB" id="A0A484KQY2"/>
<organism evidence="5 6">
    <name type="scientific">Cuscuta campestris</name>
    <dbReference type="NCBI Taxonomy" id="132261"/>
    <lineage>
        <taxon>Eukaryota</taxon>
        <taxon>Viridiplantae</taxon>
        <taxon>Streptophyta</taxon>
        <taxon>Embryophyta</taxon>
        <taxon>Tracheophyta</taxon>
        <taxon>Spermatophyta</taxon>
        <taxon>Magnoliopsida</taxon>
        <taxon>eudicotyledons</taxon>
        <taxon>Gunneridae</taxon>
        <taxon>Pentapetalae</taxon>
        <taxon>asterids</taxon>
        <taxon>lamiids</taxon>
        <taxon>Solanales</taxon>
        <taxon>Convolvulaceae</taxon>
        <taxon>Cuscuteae</taxon>
        <taxon>Cuscuta</taxon>
        <taxon>Cuscuta subgen. Grammica</taxon>
        <taxon>Cuscuta sect. Cleistogrammica</taxon>
    </lineage>
</organism>
<reference evidence="5 6" key="1">
    <citation type="submission" date="2018-04" db="EMBL/GenBank/DDBJ databases">
        <authorList>
            <person name="Vogel A."/>
        </authorList>
    </citation>
    <scope>NUCLEOTIDE SEQUENCE [LARGE SCALE GENOMIC DNA]</scope>
</reference>
<dbReference type="EMBL" id="OOIL02000404">
    <property type="protein sequence ID" value="VFQ64452.1"/>
    <property type="molecule type" value="Genomic_DNA"/>
</dbReference>
<feature type="domain" description="Tf2-1-like SH3-like" evidence="4">
    <location>
        <begin position="634"/>
        <end position="699"/>
    </location>
</feature>
<dbReference type="PANTHER" id="PTHR15503:SF22">
    <property type="entry name" value="TRANSPOSON TY3-I GAG POLYPROTEIN"/>
    <property type="match status" value="1"/>
</dbReference>
<dbReference type="InterPro" id="IPR005162">
    <property type="entry name" value="Retrotrans_gag_dom"/>
</dbReference>
<dbReference type="InterPro" id="IPR021109">
    <property type="entry name" value="Peptidase_aspartic_dom_sf"/>
</dbReference>
<keyword evidence="1" id="KW-0175">Coiled coil</keyword>
<feature type="domain" description="Retrotransposon gag" evidence="3">
    <location>
        <begin position="90"/>
        <end position="177"/>
    </location>
</feature>
<dbReference type="InterPro" id="IPR056924">
    <property type="entry name" value="SH3_Tf2-1"/>
</dbReference>
<feature type="compositionally biased region" description="Gly residues" evidence="2">
    <location>
        <begin position="29"/>
        <end position="46"/>
    </location>
</feature>
<dbReference type="Pfam" id="PF08284">
    <property type="entry name" value="RVP_2"/>
    <property type="match status" value="1"/>
</dbReference>
<keyword evidence="6" id="KW-1185">Reference proteome</keyword>
<name>A0A484KQY2_9ASTE</name>
<dbReference type="Pfam" id="PF03732">
    <property type="entry name" value="Retrotrans_gag"/>
    <property type="match status" value="1"/>
</dbReference>
<dbReference type="SUPFAM" id="SSF54160">
    <property type="entry name" value="Chromo domain-like"/>
    <property type="match status" value="1"/>
</dbReference>
<dbReference type="Proteomes" id="UP000595140">
    <property type="component" value="Unassembled WGS sequence"/>
</dbReference>
<protein>
    <submittedName>
        <fullName evidence="5">Uncharacterized protein</fullName>
    </submittedName>
</protein>
<accession>A0A484KQY2</accession>
<evidence type="ECO:0000256" key="2">
    <source>
        <dbReference type="SAM" id="MobiDB-lite"/>
    </source>
</evidence>
<dbReference type="Pfam" id="PF24626">
    <property type="entry name" value="SH3_Tf2-1"/>
    <property type="match status" value="1"/>
</dbReference>
<dbReference type="PANTHER" id="PTHR15503">
    <property type="entry name" value="LDOC1 RELATED"/>
    <property type="match status" value="1"/>
</dbReference>
<evidence type="ECO:0000313" key="5">
    <source>
        <dbReference type="EMBL" id="VFQ64452.1"/>
    </source>
</evidence>
<evidence type="ECO:0000259" key="4">
    <source>
        <dbReference type="Pfam" id="PF24626"/>
    </source>
</evidence>